<keyword evidence="2 7" id="KW-0121">Carboxypeptidase</keyword>
<dbReference type="PROSITE" id="PS00560">
    <property type="entry name" value="CARBOXYPEPT_SER_HIS"/>
    <property type="match status" value="1"/>
</dbReference>
<dbReference type="EC" id="3.4.16.-" evidence="7"/>
<evidence type="ECO:0000256" key="5">
    <source>
        <dbReference type="ARBA" id="ARBA00022801"/>
    </source>
</evidence>
<proteinExistence type="inferred from homology"/>
<keyword evidence="6" id="KW-0325">Glycoprotein</keyword>
<dbReference type="PRINTS" id="PR00724">
    <property type="entry name" value="CRBOXYPTASEC"/>
</dbReference>
<reference evidence="8 9" key="1">
    <citation type="submission" date="2021-06" db="EMBL/GenBank/DDBJ databases">
        <authorList>
            <person name="Kallberg Y."/>
            <person name="Tangrot J."/>
            <person name="Rosling A."/>
        </authorList>
    </citation>
    <scope>NUCLEOTIDE SEQUENCE [LARGE SCALE GENOMIC DNA]</scope>
    <source>
        <strain evidence="8 9">120-4 pot B 10/14</strain>
    </source>
</reference>
<sequence>MTLPKLRAIFLILNILFLCNFASSQWTKRVTSDSVPNSALNLKQPNLCDPNVQQHSGYFTVNNSETLFFWFFEARNNPATAPVLLWLHAHPDIDILSLTINYILIKHNRCSSMNSLYFELGPCTVNSGGNSTTINPYSWNTNASIIFLDQPANAGYSYGNYISDTTTAAQDTYAFLQLFFNAFPKYSNLTFHIGGESYGGHWAPALANIIQSKNNATTQNNTKINLDSILIGNGLVDPLIQFQTFPTMACNSTYGALVDPVTCSQMKDNATTCANYIQTCYKTKDPRDCVYAKEYCLDTLLLPIENLGLNDLDIRQTCAGIGCYPQFINIVQYASSSVVTTDLGVNSTFQLCNNNINVDFIMSGDWMLPFDTYIPALLDGNIRVLVYAGDADYLCNWYGNNAWTLALKWSGSSGFNNAPLAKWNTNDGTYAGDFRTYNQLTFVKVNNASHMAPHDQPAATLDLFNKWIFKKAL</sequence>
<evidence type="ECO:0000256" key="6">
    <source>
        <dbReference type="ARBA" id="ARBA00023180"/>
    </source>
</evidence>
<gene>
    <name evidence="8" type="ORF">GMARGA_LOCUS6304</name>
</gene>
<dbReference type="PANTHER" id="PTHR11802:SF113">
    <property type="entry name" value="SERINE CARBOXYPEPTIDASE CTSA-4.1"/>
    <property type="match status" value="1"/>
</dbReference>
<keyword evidence="3 7" id="KW-0645">Protease</keyword>
<accession>A0ABN7UI76</accession>
<dbReference type="SUPFAM" id="SSF53474">
    <property type="entry name" value="alpha/beta-Hydrolases"/>
    <property type="match status" value="1"/>
</dbReference>
<dbReference type="Proteomes" id="UP000789901">
    <property type="component" value="Unassembled WGS sequence"/>
</dbReference>
<keyword evidence="9" id="KW-1185">Reference proteome</keyword>
<dbReference type="Gene3D" id="1.10.287.410">
    <property type="match status" value="1"/>
</dbReference>
<dbReference type="Gene3D" id="3.40.50.1820">
    <property type="entry name" value="alpha/beta hydrolase"/>
    <property type="match status" value="1"/>
</dbReference>
<keyword evidence="4 7" id="KW-0732">Signal</keyword>
<evidence type="ECO:0000256" key="7">
    <source>
        <dbReference type="RuleBase" id="RU361156"/>
    </source>
</evidence>
<comment type="caution">
    <text evidence="8">The sequence shown here is derived from an EMBL/GenBank/DDBJ whole genome shotgun (WGS) entry which is preliminary data.</text>
</comment>
<keyword evidence="5 7" id="KW-0378">Hydrolase</keyword>
<evidence type="ECO:0000313" key="8">
    <source>
        <dbReference type="EMBL" id="CAG8588762.1"/>
    </source>
</evidence>
<dbReference type="InterPro" id="IPR018202">
    <property type="entry name" value="Ser_caboxypep_ser_AS"/>
</dbReference>
<dbReference type="InterPro" id="IPR033124">
    <property type="entry name" value="Ser_caboxypep_his_AS"/>
</dbReference>
<evidence type="ECO:0000256" key="2">
    <source>
        <dbReference type="ARBA" id="ARBA00022645"/>
    </source>
</evidence>
<evidence type="ECO:0000313" key="9">
    <source>
        <dbReference type="Proteomes" id="UP000789901"/>
    </source>
</evidence>
<feature type="signal peptide" evidence="7">
    <location>
        <begin position="1"/>
        <end position="24"/>
    </location>
</feature>
<feature type="chain" id="PRO_5044980631" description="Carboxypeptidase" evidence="7">
    <location>
        <begin position="25"/>
        <end position="473"/>
    </location>
</feature>
<dbReference type="PROSITE" id="PS00131">
    <property type="entry name" value="CARBOXYPEPT_SER_SER"/>
    <property type="match status" value="1"/>
</dbReference>
<name>A0ABN7UI76_GIGMA</name>
<comment type="similarity">
    <text evidence="1 7">Belongs to the peptidase S10 family.</text>
</comment>
<evidence type="ECO:0000256" key="4">
    <source>
        <dbReference type="ARBA" id="ARBA00022729"/>
    </source>
</evidence>
<evidence type="ECO:0000256" key="1">
    <source>
        <dbReference type="ARBA" id="ARBA00009431"/>
    </source>
</evidence>
<dbReference type="InterPro" id="IPR029058">
    <property type="entry name" value="AB_hydrolase_fold"/>
</dbReference>
<dbReference type="PANTHER" id="PTHR11802">
    <property type="entry name" value="SERINE PROTEASE FAMILY S10 SERINE CARBOXYPEPTIDASE"/>
    <property type="match status" value="1"/>
</dbReference>
<evidence type="ECO:0000256" key="3">
    <source>
        <dbReference type="ARBA" id="ARBA00022670"/>
    </source>
</evidence>
<dbReference type="Pfam" id="PF00450">
    <property type="entry name" value="Peptidase_S10"/>
    <property type="match status" value="2"/>
</dbReference>
<protein>
    <recommendedName>
        <fullName evidence="7">Carboxypeptidase</fullName>
        <ecNumber evidence="7">3.4.16.-</ecNumber>
    </recommendedName>
</protein>
<organism evidence="8 9">
    <name type="scientific">Gigaspora margarita</name>
    <dbReference type="NCBI Taxonomy" id="4874"/>
    <lineage>
        <taxon>Eukaryota</taxon>
        <taxon>Fungi</taxon>
        <taxon>Fungi incertae sedis</taxon>
        <taxon>Mucoromycota</taxon>
        <taxon>Glomeromycotina</taxon>
        <taxon>Glomeromycetes</taxon>
        <taxon>Diversisporales</taxon>
        <taxon>Gigasporaceae</taxon>
        <taxon>Gigaspora</taxon>
    </lineage>
</organism>
<dbReference type="InterPro" id="IPR001563">
    <property type="entry name" value="Peptidase_S10"/>
</dbReference>
<dbReference type="EMBL" id="CAJVQB010002835">
    <property type="protein sequence ID" value="CAG8588762.1"/>
    <property type="molecule type" value="Genomic_DNA"/>
</dbReference>